<dbReference type="Proteomes" id="UP000042997">
    <property type="component" value="Unassembled WGS sequence"/>
</dbReference>
<comment type="subunit">
    <text evidence="9">Homodimer.</text>
</comment>
<evidence type="ECO:0000256" key="2">
    <source>
        <dbReference type="ARBA" id="ARBA00022490"/>
    </source>
</evidence>
<keyword evidence="5 9" id="KW-0276">Fatty acid metabolism</keyword>
<dbReference type="GO" id="GO:0004315">
    <property type="term" value="F:3-oxoacyl-[acyl-carrier-protein] synthase activity"/>
    <property type="evidence" value="ECO:0007669"/>
    <property type="project" value="InterPro"/>
</dbReference>
<dbReference type="InterPro" id="IPR013747">
    <property type="entry name" value="ACP_syn_III_C"/>
</dbReference>
<organism evidence="12 13">
    <name type="scientific">Rhodococcus ruber</name>
    <dbReference type="NCBI Taxonomy" id="1830"/>
    <lineage>
        <taxon>Bacteria</taxon>
        <taxon>Bacillati</taxon>
        <taxon>Actinomycetota</taxon>
        <taxon>Actinomycetes</taxon>
        <taxon>Mycobacteriales</taxon>
        <taxon>Nocardiaceae</taxon>
        <taxon>Rhodococcus</taxon>
    </lineage>
</organism>
<evidence type="ECO:0000313" key="13">
    <source>
        <dbReference type="Proteomes" id="UP000042997"/>
    </source>
</evidence>
<comment type="function">
    <text evidence="9">Catalyzes the condensation reaction of fatty acid synthesis by the addition to an acyl acceptor of two carbons from malonyl-ACP. Catalyzes the first condensation reaction which initiates fatty acid synthesis and may therefore play a role in governing the total rate of fatty acid production. Possesses both acetoacetyl-ACP synthase and acetyl transacylase activities. Its substrate specificity determines the biosynthesis of branched-chain and/or straight-chain of fatty acids.</text>
</comment>
<comment type="subcellular location">
    <subcellularLocation>
        <location evidence="9">Cytoplasm</location>
    </subcellularLocation>
</comment>
<feature type="domain" description="Beta-ketoacyl-[acyl-carrier-protein] synthase III N-terminal" evidence="11">
    <location>
        <begin position="128"/>
        <end position="205"/>
    </location>
</feature>
<dbReference type="Gene3D" id="3.40.47.10">
    <property type="match status" value="2"/>
</dbReference>
<dbReference type="SUPFAM" id="SSF53901">
    <property type="entry name" value="Thiolase-like"/>
    <property type="match status" value="1"/>
</dbReference>
<proteinExistence type="inferred from homology"/>
<dbReference type="InterPro" id="IPR004655">
    <property type="entry name" value="FabH"/>
</dbReference>
<feature type="active site" evidence="9">
    <location>
        <position position="301"/>
    </location>
</feature>
<comment type="pathway">
    <text evidence="9">Lipid metabolism; fatty acid biosynthesis.</text>
</comment>
<evidence type="ECO:0000256" key="4">
    <source>
        <dbReference type="ARBA" id="ARBA00022679"/>
    </source>
</evidence>
<comment type="similarity">
    <text evidence="1 9">Belongs to the thiolase-like superfamily. FabH family.</text>
</comment>
<accession>A0A098BU62</accession>
<dbReference type="AlphaFoldDB" id="A0A098BU62"/>
<dbReference type="InterPro" id="IPR013751">
    <property type="entry name" value="ACP_syn_III_N"/>
</dbReference>
<protein>
    <recommendedName>
        <fullName evidence="9">Beta-ketoacyl-[acyl-carrier-protein] synthase III</fullName>
        <shortName evidence="9">Beta-ketoacyl-ACP synthase III</shortName>
        <shortName evidence="9">KAS III</shortName>
        <ecNumber evidence="9">2.3.1.180</ecNumber>
    </recommendedName>
    <alternativeName>
        <fullName evidence="9">3-oxoacyl-[acyl-carrier-protein] synthase 3</fullName>
    </alternativeName>
    <alternativeName>
        <fullName evidence="9">3-oxoacyl-[acyl-carrier-protein] synthase III</fullName>
    </alternativeName>
</protein>
<dbReference type="NCBIfam" id="TIGR00747">
    <property type="entry name" value="fabH"/>
    <property type="match status" value="1"/>
</dbReference>
<evidence type="ECO:0000256" key="3">
    <source>
        <dbReference type="ARBA" id="ARBA00022516"/>
    </source>
</evidence>
<dbReference type="InterPro" id="IPR016039">
    <property type="entry name" value="Thiolase-like"/>
</dbReference>
<dbReference type="GO" id="GO:0005737">
    <property type="term" value="C:cytoplasm"/>
    <property type="evidence" value="ECO:0007669"/>
    <property type="project" value="UniProtKB-SubCell"/>
</dbReference>
<name>A0A098BU62_9NOCA</name>
<dbReference type="EC" id="2.3.1.180" evidence="9"/>
<sequence>MHEAEEIRLMGAQIAGPAPLRNTALLGLGVHRPERVVTNDEICQQIDSSDEWIQSRSGIKERRFAKPHPEESVVDMAIASARKALEAADITGDRVGAVIVATSTYPNQTPQSAALVAHALGTGGAAALDISAGCAGFCYALGVASDMVRTGTEDYVVVVGVERMSDTTEPTDRSVRFIFGDGAGAVVVGPSDEVGIGPTVWGSDGSQADAIRQEPDWVSFADNPDQKRPWIIMEGTAVFRWAAFEMGKIARQVADKAGVELAALDAFVPHQANLRINDVIVRQLDLPETVAVADDIIETGNTSAASIPLAMEKMLRTGQVRPGGLALLLAFGAGLSYAGQVVKMPQLAQ</sequence>
<evidence type="ECO:0000313" key="12">
    <source>
        <dbReference type="EMBL" id="CDZ91752.1"/>
    </source>
</evidence>
<feature type="active site" evidence="9">
    <location>
        <position position="270"/>
    </location>
</feature>
<dbReference type="HAMAP" id="MF_01815">
    <property type="entry name" value="FabH"/>
    <property type="match status" value="1"/>
</dbReference>
<keyword evidence="3 9" id="KW-0444">Lipid biosynthesis</keyword>
<comment type="catalytic activity">
    <reaction evidence="9">
        <text>malonyl-[ACP] + acetyl-CoA + H(+) = 3-oxobutanoyl-[ACP] + CO2 + CoA</text>
        <dbReference type="Rhea" id="RHEA:12080"/>
        <dbReference type="Rhea" id="RHEA-COMP:9623"/>
        <dbReference type="Rhea" id="RHEA-COMP:9625"/>
        <dbReference type="ChEBI" id="CHEBI:15378"/>
        <dbReference type="ChEBI" id="CHEBI:16526"/>
        <dbReference type="ChEBI" id="CHEBI:57287"/>
        <dbReference type="ChEBI" id="CHEBI:57288"/>
        <dbReference type="ChEBI" id="CHEBI:78449"/>
        <dbReference type="ChEBI" id="CHEBI:78450"/>
        <dbReference type="EC" id="2.3.1.180"/>
    </reaction>
</comment>
<keyword evidence="9" id="KW-0511">Multifunctional enzyme</keyword>
<dbReference type="CDD" id="cd00830">
    <property type="entry name" value="KAS_III"/>
    <property type="match status" value="1"/>
</dbReference>
<evidence type="ECO:0000256" key="7">
    <source>
        <dbReference type="ARBA" id="ARBA00023160"/>
    </source>
</evidence>
<evidence type="ECO:0000256" key="6">
    <source>
        <dbReference type="ARBA" id="ARBA00023098"/>
    </source>
</evidence>
<dbReference type="GO" id="GO:0044550">
    <property type="term" value="P:secondary metabolite biosynthetic process"/>
    <property type="evidence" value="ECO:0007669"/>
    <property type="project" value="TreeGrafter"/>
</dbReference>
<feature type="region of interest" description="ACP-binding" evidence="9">
    <location>
        <begin position="271"/>
        <end position="275"/>
    </location>
</feature>
<keyword evidence="7 9" id="KW-0275">Fatty acid biosynthesis</keyword>
<evidence type="ECO:0000259" key="11">
    <source>
        <dbReference type="Pfam" id="PF08545"/>
    </source>
</evidence>
<dbReference type="PANTHER" id="PTHR34069:SF2">
    <property type="entry name" value="BETA-KETOACYL-[ACYL-CARRIER-PROTEIN] SYNTHASE III"/>
    <property type="match status" value="1"/>
</dbReference>
<dbReference type="UniPathway" id="UPA00094"/>
<evidence type="ECO:0000259" key="10">
    <source>
        <dbReference type="Pfam" id="PF08541"/>
    </source>
</evidence>
<keyword evidence="6 9" id="KW-0443">Lipid metabolism</keyword>
<keyword evidence="8 9" id="KW-0012">Acyltransferase</keyword>
<feature type="domain" description="Beta-ketoacyl-[acyl-carrier-protein] synthase III C-terminal" evidence="10">
    <location>
        <begin position="255"/>
        <end position="343"/>
    </location>
</feature>
<evidence type="ECO:0000256" key="8">
    <source>
        <dbReference type="ARBA" id="ARBA00023315"/>
    </source>
</evidence>
<dbReference type="GO" id="GO:0033818">
    <property type="term" value="F:beta-ketoacyl-acyl-carrier-protein synthase III activity"/>
    <property type="evidence" value="ECO:0007669"/>
    <property type="project" value="UniProtKB-UniRule"/>
</dbReference>
<dbReference type="eggNOG" id="COG0332">
    <property type="taxonomic scope" value="Bacteria"/>
</dbReference>
<keyword evidence="4 9" id="KW-0808">Transferase</keyword>
<reference evidence="12 13" key="1">
    <citation type="journal article" date="2014" name="Genome Announc.">
        <title>Draft Genome Sequence of Propane- and Butane-Oxidizing Actinobacterium Rhodococcus ruber IEGM 231.</title>
        <authorList>
            <person name="Ivshina I.B."/>
            <person name="Kuyukina M.S."/>
            <person name="Krivoruchko A.V."/>
            <person name="Barbe V."/>
            <person name="Fischer C."/>
        </authorList>
    </citation>
    <scope>NUCLEOTIDE SEQUENCE [LARGE SCALE GENOMIC DNA]</scope>
</reference>
<gene>
    <name evidence="9 12" type="primary">fabH</name>
    <name evidence="12" type="ORF">RHRU231_870006</name>
</gene>
<dbReference type="Pfam" id="PF08545">
    <property type="entry name" value="ACP_syn_III"/>
    <property type="match status" value="1"/>
</dbReference>
<dbReference type="PANTHER" id="PTHR34069">
    <property type="entry name" value="3-OXOACYL-[ACYL-CARRIER-PROTEIN] SYNTHASE 3"/>
    <property type="match status" value="1"/>
</dbReference>
<evidence type="ECO:0000256" key="5">
    <source>
        <dbReference type="ARBA" id="ARBA00022832"/>
    </source>
</evidence>
<evidence type="ECO:0000256" key="9">
    <source>
        <dbReference type="HAMAP-Rule" id="MF_01815"/>
    </source>
</evidence>
<feature type="active site" evidence="9">
    <location>
        <position position="134"/>
    </location>
</feature>
<keyword evidence="2 9" id="KW-0963">Cytoplasm</keyword>
<evidence type="ECO:0000256" key="1">
    <source>
        <dbReference type="ARBA" id="ARBA00008642"/>
    </source>
</evidence>
<dbReference type="Pfam" id="PF08541">
    <property type="entry name" value="ACP_syn_III_C"/>
    <property type="match status" value="1"/>
</dbReference>
<dbReference type="NCBIfam" id="NF006829">
    <property type="entry name" value="PRK09352.1"/>
    <property type="match status" value="1"/>
</dbReference>
<dbReference type="EMBL" id="CCSD01000102">
    <property type="protein sequence ID" value="CDZ91752.1"/>
    <property type="molecule type" value="Genomic_DNA"/>
</dbReference>
<comment type="domain">
    <text evidence="9">The last Arg residue of the ACP-binding site is essential for the weak association between ACP/AcpP and FabH.</text>
</comment>
<dbReference type="GO" id="GO:0006633">
    <property type="term" value="P:fatty acid biosynthetic process"/>
    <property type="evidence" value="ECO:0007669"/>
    <property type="project" value="UniProtKB-UniRule"/>
</dbReference>